<accession>K2N9I8</accession>
<evidence type="ECO:0000313" key="3">
    <source>
        <dbReference type="EMBL" id="EKF44183.1"/>
    </source>
</evidence>
<dbReference type="Pfam" id="PF10400">
    <property type="entry name" value="Vir_act_alpha_C"/>
    <property type="match status" value="1"/>
</dbReference>
<evidence type="ECO:0000259" key="1">
    <source>
        <dbReference type="Pfam" id="PF03551"/>
    </source>
</evidence>
<dbReference type="InterPro" id="IPR018309">
    <property type="entry name" value="Tscrpt_reg_PadR_C"/>
</dbReference>
<dbReference type="STRING" id="721133.SAMN05216176_102106"/>
<dbReference type="Pfam" id="PF03551">
    <property type="entry name" value="PadR"/>
    <property type="match status" value="1"/>
</dbReference>
<dbReference type="PANTHER" id="PTHR43252:SF4">
    <property type="entry name" value="TRANSCRIPTIONAL REGULATORY PROTEIN"/>
    <property type="match status" value="1"/>
</dbReference>
<feature type="domain" description="Transcription regulator PadR C-terminal" evidence="2">
    <location>
        <begin position="94"/>
        <end position="174"/>
    </location>
</feature>
<sequence>MSLRHAILGLLTFEPMSGYTLKSRYFDKSVAYFWPADQAQIYRTLQALEADGAVSSETVENDKRPNQKQYSITGAGERELREWLAAIHPPVTQKDGFLVQLYFARMLSRHQILRVLQAQRDTHRQLQDHFDNLVLPAADTATMKRQVRFGGLTLDYARRREKMLVEWLEACIAAVQEWPEQESI</sequence>
<dbReference type="Proteomes" id="UP000007374">
    <property type="component" value="Unassembled WGS sequence"/>
</dbReference>
<dbReference type="RefSeq" id="WP_009449261.1">
    <property type="nucleotide sequence ID" value="NZ_AMSI01000001.1"/>
</dbReference>
<protein>
    <submittedName>
        <fullName evidence="3">PadR-like family transcriptional regulator</fullName>
    </submittedName>
</protein>
<evidence type="ECO:0000313" key="4">
    <source>
        <dbReference type="Proteomes" id="UP000007374"/>
    </source>
</evidence>
<organism evidence="3 4">
    <name type="scientific">Nitratireductor indicus C115</name>
    <dbReference type="NCBI Taxonomy" id="1231190"/>
    <lineage>
        <taxon>Bacteria</taxon>
        <taxon>Pseudomonadati</taxon>
        <taxon>Pseudomonadota</taxon>
        <taxon>Alphaproteobacteria</taxon>
        <taxon>Hyphomicrobiales</taxon>
        <taxon>Phyllobacteriaceae</taxon>
        <taxon>Nitratireductor</taxon>
    </lineage>
</organism>
<proteinExistence type="predicted"/>
<dbReference type="InterPro" id="IPR005149">
    <property type="entry name" value="Tscrpt_reg_PadR_N"/>
</dbReference>
<name>K2N9I8_9HYPH</name>
<reference evidence="3 4" key="1">
    <citation type="journal article" date="2012" name="J. Bacteriol.">
        <title>Genome Sequence of Nitratireductor indicus Type Strain C115.</title>
        <authorList>
            <person name="Lai Q."/>
            <person name="Li G."/>
            <person name="Yu Z."/>
            <person name="Shao Z."/>
        </authorList>
    </citation>
    <scope>NUCLEOTIDE SEQUENCE [LARGE SCALE GENOMIC DNA]</scope>
    <source>
        <strain evidence="3 4">C115</strain>
    </source>
</reference>
<dbReference type="AlphaFoldDB" id="K2N9I8"/>
<dbReference type="eggNOG" id="COG1695">
    <property type="taxonomic scope" value="Bacteria"/>
</dbReference>
<dbReference type="Gene3D" id="1.10.10.10">
    <property type="entry name" value="Winged helix-like DNA-binding domain superfamily/Winged helix DNA-binding domain"/>
    <property type="match status" value="1"/>
</dbReference>
<gene>
    <name evidence="3" type="ORF">NA8A_00535</name>
</gene>
<dbReference type="InterPro" id="IPR036388">
    <property type="entry name" value="WH-like_DNA-bd_sf"/>
</dbReference>
<dbReference type="PATRIC" id="fig|1231190.3.peg.114"/>
<dbReference type="SUPFAM" id="SSF46785">
    <property type="entry name" value="Winged helix' DNA-binding domain"/>
    <property type="match status" value="1"/>
</dbReference>
<feature type="domain" description="Transcription regulator PadR N-terminal" evidence="1">
    <location>
        <begin position="7"/>
        <end position="82"/>
    </location>
</feature>
<evidence type="ECO:0000259" key="2">
    <source>
        <dbReference type="Pfam" id="PF10400"/>
    </source>
</evidence>
<dbReference type="Gene3D" id="6.10.140.190">
    <property type="match status" value="1"/>
</dbReference>
<comment type="caution">
    <text evidence="3">The sequence shown here is derived from an EMBL/GenBank/DDBJ whole genome shotgun (WGS) entry which is preliminary data.</text>
</comment>
<dbReference type="EMBL" id="AMSI01000001">
    <property type="protein sequence ID" value="EKF44183.1"/>
    <property type="molecule type" value="Genomic_DNA"/>
</dbReference>
<dbReference type="InterPro" id="IPR036390">
    <property type="entry name" value="WH_DNA-bd_sf"/>
</dbReference>
<dbReference type="PANTHER" id="PTHR43252">
    <property type="entry name" value="TRANSCRIPTIONAL REGULATOR YQJI"/>
    <property type="match status" value="1"/>
</dbReference>
<keyword evidence="4" id="KW-1185">Reference proteome</keyword>